<keyword evidence="3" id="KW-1185">Reference proteome</keyword>
<dbReference type="AlphaFoldDB" id="A0A9P6FXC4"/>
<feature type="compositionally biased region" description="Basic and acidic residues" evidence="1">
    <location>
        <begin position="121"/>
        <end position="131"/>
    </location>
</feature>
<evidence type="ECO:0000313" key="3">
    <source>
        <dbReference type="Proteomes" id="UP000780801"/>
    </source>
</evidence>
<accession>A0A9P6FXC4</accession>
<evidence type="ECO:0000256" key="1">
    <source>
        <dbReference type="SAM" id="MobiDB-lite"/>
    </source>
</evidence>
<sequence>MSSVRRSSRTKTTAASKTETTPTTLQSDSAMAAPAPEDPTVASTVLTGDDVDTPSSTAATIGSDSTHQAHEHLGTKKDQQSEASSDPDAVTTATEKVDDEVSTETPSEAQETPVSVATTDKTTEDEVEQVKEPAAGLDLPPLHTDGAHAEPPASLTSEGAEALQSHGLGHEHEQANAPETTTSETVELPTKIHHHIGKRTVDELDSNTVGDSEAQDYLAGAYKSPYRHTHKAEKVGREER</sequence>
<feature type="compositionally biased region" description="Basic and acidic residues" evidence="1">
    <location>
        <begin position="67"/>
        <end position="80"/>
    </location>
</feature>
<protein>
    <submittedName>
        <fullName evidence="2">Uncharacterized protein</fullName>
    </submittedName>
</protein>
<reference evidence="2" key="1">
    <citation type="journal article" date="2020" name="Fungal Divers.">
        <title>Resolving the Mortierellaceae phylogeny through synthesis of multi-gene phylogenetics and phylogenomics.</title>
        <authorList>
            <person name="Vandepol N."/>
            <person name="Liber J."/>
            <person name="Desiro A."/>
            <person name="Na H."/>
            <person name="Kennedy M."/>
            <person name="Barry K."/>
            <person name="Grigoriev I.V."/>
            <person name="Miller A.N."/>
            <person name="O'Donnell K."/>
            <person name="Stajich J.E."/>
            <person name="Bonito G."/>
        </authorList>
    </citation>
    <scope>NUCLEOTIDE SEQUENCE</scope>
    <source>
        <strain evidence="2">KOD1015</strain>
    </source>
</reference>
<feature type="compositionally biased region" description="Low complexity" evidence="1">
    <location>
        <begin position="1"/>
        <end position="24"/>
    </location>
</feature>
<dbReference type="OrthoDB" id="2447446at2759"/>
<name>A0A9P6FXC4_9FUNG</name>
<feature type="region of interest" description="Disordered" evidence="1">
    <location>
        <begin position="1"/>
        <end position="208"/>
    </location>
</feature>
<dbReference type="Proteomes" id="UP000780801">
    <property type="component" value="Unassembled WGS sequence"/>
</dbReference>
<feature type="region of interest" description="Disordered" evidence="1">
    <location>
        <begin position="220"/>
        <end position="240"/>
    </location>
</feature>
<feature type="compositionally biased region" description="Polar residues" evidence="1">
    <location>
        <begin position="103"/>
        <end position="120"/>
    </location>
</feature>
<gene>
    <name evidence="2" type="ORF">BGW38_009166</name>
</gene>
<evidence type="ECO:0000313" key="2">
    <source>
        <dbReference type="EMBL" id="KAF9583563.1"/>
    </source>
</evidence>
<feature type="compositionally biased region" description="Polar residues" evidence="1">
    <location>
        <begin position="53"/>
        <end position="66"/>
    </location>
</feature>
<comment type="caution">
    <text evidence="2">The sequence shown here is derived from an EMBL/GenBank/DDBJ whole genome shotgun (WGS) entry which is preliminary data.</text>
</comment>
<dbReference type="EMBL" id="JAABOA010000662">
    <property type="protein sequence ID" value="KAF9583563.1"/>
    <property type="molecule type" value="Genomic_DNA"/>
</dbReference>
<proteinExistence type="predicted"/>
<organism evidence="2 3">
    <name type="scientific">Lunasporangiospora selenospora</name>
    <dbReference type="NCBI Taxonomy" id="979761"/>
    <lineage>
        <taxon>Eukaryota</taxon>
        <taxon>Fungi</taxon>
        <taxon>Fungi incertae sedis</taxon>
        <taxon>Mucoromycota</taxon>
        <taxon>Mortierellomycotina</taxon>
        <taxon>Mortierellomycetes</taxon>
        <taxon>Mortierellales</taxon>
        <taxon>Mortierellaceae</taxon>
        <taxon>Lunasporangiospora</taxon>
    </lineage>
</organism>